<evidence type="ECO:0000259" key="1">
    <source>
        <dbReference type="SMART" id="SM00256"/>
    </source>
</evidence>
<dbReference type="Pfam" id="PF03478">
    <property type="entry name" value="Beta-prop_KIB1-4"/>
    <property type="match status" value="1"/>
</dbReference>
<evidence type="ECO:0000313" key="3">
    <source>
        <dbReference type="RefSeq" id="XP_015887689.1"/>
    </source>
</evidence>
<reference evidence="3" key="1">
    <citation type="submission" date="2025-08" db="UniProtKB">
        <authorList>
            <consortium name="RefSeq"/>
        </authorList>
    </citation>
    <scope>IDENTIFICATION</scope>
    <source>
        <tissue evidence="3">Seedling</tissue>
    </source>
</reference>
<dbReference type="PANTHER" id="PTHR44259:SF114">
    <property type="entry name" value="OS06G0707300 PROTEIN"/>
    <property type="match status" value="1"/>
</dbReference>
<gene>
    <name evidence="3" type="primary">LOC107422701</name>
</gene>
<name>A0A6P4A3F5_ZIZJJ</name>
<dbReference type="Proteomes" id="UP001652623">
    <property type="component" value="Chromosome 5"/>
</dbReference>
<dbReference type="RefSeq" id="XP_015887689.1">
    <property type="nucleotide sequence ID" value="XM_016032203.4"/>
</dbReference>
<dbReference type="PANTHER" id="PTHR44259">
    <property type="entry name" value="OS07G0183000 PROTEIN-RELATED"/>
    <property type="match status" value="1"/>
</dbReference>
<dbReference type="Gene3D" id="1.20.1280.50">
    <property type="match status" value="1"/>
</dbReference>
<feature type="domain" description="F-box" evidence="1">
    <location>
        <begin position="8"/>
        <end position="49"/>
    </location>
</feature>
<dbReference type="SMART" id="SM00256">
    <property type="entry name" value="FBOX"/>
    <property type="match status" value="1"/>
</dbReference>
<dbReference type="AlphaFoldDB" id="A0A6P4A3F5"/>
<dbReference type="CDD" id="cd09917">
    <property type="entry name" value="F-box_SF"/>
    <property type="match status" value="1"/>
</dbReference>
<keyword evidence="2" id="KW-1185">Reference proteome</keyword>
<dbReference type="KEGG" id="zju:107422701"/>
<protein>
    <submittedName>
        <fullName evidence="3">F-box protein SKIP23</fullName>
    </submittedName>
</protein>
<dbReference type="InterPro" id="IPR001810">
    <property type="entry name" value="F-box_dom"/>
</dbReference>
<dbReference type="InterPro" id="IPR050942">
    <property type="entry name" value="F-box_BR-signaling"/>
</dbReference>
<evidence type="ECO:0000313" key="2">
    <source>
        <dbReference type="Proteomes" id="UP001652623"/>
    </source>
</evidence>
<dbReference type="InParanoid" id="A0A6P4A3F5"/>
<sequence>MAADWTRLPPELLETISRNLTIYVDYLRFRCVCQSWRSSAPKTPIHLPPQLPWLMLPQSNFYRPHRSFFNPSTNKVHSLYLPEASHGKRRCGSSHGWLVVLDETPSVLLLNPLTRAKVHLPPLSTFPNVVRFDYSEIGREYLLRSSSSGELYTRSLRQMRDSFVKKVVLSCSPLEANGFIALAILNQTGDLAFCKNGDQSWTIIDDALSYSEDVVYVDGLFYAVNKYGGVAVCDVGGQSPGVSIIETPRQMGADMQYLVNSGDDLFLIPRYLDVDYDSMDDEANVFYRTVGFDVLKMDWRGPRWEKVSSLGGRTLFIGLNSSLSLLASDFPGCVGNCIYFTDDYSEFNFETVFGGHDSGIFSLWDKTIQRQWNSHCRVHWPPPLWVTPNPC</sequence>
<proteinExistence type="predicted"/>
<accession>A0A6P4A3F5</accession>
<dbReference type="InterPro" id="IPR005174">
    <property type="entry name" value="KIB1-4_b-propeller"/>
</dbReference>
<dbReference type="GeneID" id="107422701"/>
<dbReference type="Pfam" id="PF00646">
    <property type="entry name" value="F-box"/>
    <property type="match status" value="1"/>
</dbReference>
<organism evidence="2 3">
    <name type="scientific">Ziziphus jujuba</name>
    <name type="common">Chinese jujube</name>
    <name type="synonym">Ziziphus sativa</name>
    <dbReference type="NCBI Taxonomy" id="326968"/>
    <lineage>
        <taxon>Eukaryota</taxon>
        <taxon>Viridiplantae</taxon>
        <taxon>Streptophyta</taxon>
        <taxon>Embryophyta</taxon>
        <taxon>Tracheophyta</taxon>
        <taxon>Spermatophyta</taxon>
        <taxon>Magnoliopsida</taxon>
        <taxon>eudicotyledons</taxon>
        <taxon>Gunneridae</taxon>
        <taxon>Pentapetalae</taxon>
        <taxon>rosids</taxon>
        <taxon>fabids</taxon>
        <taxon>Rosales</taxon>
        <taxon>Rhamnaceae</taxon>
        <taxon>Paliureae</taxon>
        <taxon>Ziziphus</taxon>
    </lineage>
</organism>